<dbReference type="Proteomes" id="UP001164929">
    <property type="component" value="Chromosome 14"/>
</dbReference>
<name>A0AAD6LSQ1_9ROSI</name>
<reference evidence="1" key="1">
    <citation type="journal article" date="2023" name="Mol. Ecol. Resour.">
        <title>Chromosome-level genome assembly of a triploid poplar Populus alba 'Berolinensis'.</title>
        <authorList>
            <person name="Chen S."/>
            <person name="Yu Y."/>
            <person name="Wang X."/>
            <person name="Wang S."/>
            <person name="Zhang T."/>
            <person name="Zhou Y."/>
            <person name="He R."/>
            <person name="Meng N."/>
            <person name="Wang Y."/>
            <person name="Liu W."/>
            <person name="Liu Z."/>
            <person name="Liu J."/>
            <person name="Guo Q."/>
            <person name="Huang H."/>
            <person name="Sederoff R.R."/>
            <person name="Wang G."/>
            <person name="Qu G."/>
            <person name="Chen S."/>
        </authorList>
    </citation>
    <scope>NUCLEOTIDE SEQUENCE</scope>
    <source>
        <strain evidence="1">SC-2020</strain>
    </source>
</reference>
<evidence type="ECO:0000313" key="2">
    <source>
        <dbReference type="Proteomes" id="UP001164929"/>
    </source>
</evidence>
<dbReference type="AlphaFoldDB" id="A0AAD6LSQ1"/>
<comment type="caution">
    <text evidence="1">The sequence shown here is derived from an EMBL/GenBank/DDBJ whole genome shotgun (WGS) entry which is preliminary data.</text>
</comment>
<gene>
    <name evidence="1" type="ORF">NC653_032492</name>
</gene>
<accession>A0AAD6LSQ1</accession>
<dbReference type="EMBL" id="JAQIZT010000014">
    <property type="protein sequence ID" value="KAJ6971954.1"/>
    <property type="molecule type" value="Genomic_DNA"/>
</dbReference>
<keyword evidence="2" id="KW-1185">Reference proteome</keyword>
<organism evidence="1 2">
    <name type="scientific">Populus alba x Populus x berolinensis</name>
    <dbReference type="NCBI Taxonomy" id="444605"/>
    <lineage>
        <taxon>Eukaryota</taxon>
        <taxon>Viridiplantae</taxon>
        <taxon>Streptophyta</taxon>
        <taxon>Embryophyta</taxon>
        <taxon>Tracheophyta</taxon>
        <taxon>Spermatophyta</taxon>
        <taxon>Magnoliopsida</taxon>
        <taxon>eudicotyledons</taxon>
        <taxon>Gunneridae</taxon>
        <taxon>Pentapetalae</taxon>
        <taxon>rosids</taxon>
        <taxon>fabids</taxon>
        <taxon>Malpighiales</taxon>
        <taxon>Salicaceae</taxon>
        <taxon>Saliceae</taxon>
        <taxon>Populus</taxon>
    </lineage>
</organism>
<proteinExistence type="predicted"/>
<sequence length="61" mass="7002">MKSSAVKIDLEKSWDFFIALSTNKDCPDNRRGRRSLLVALAAQFEATRASKKIRKKMQTED</sequence>
<protein>
    <submittedName>
        <fullName evidence="1">Uncharacterized protein</fullName>
    </submittedName>
</protein>
<evidence type="ECO:0000313" key="1">
    <source>
        <dbReference type="EMBL" id="KAJ6971954.1"/>
    </source>
</evidence>